<dbReference type="InterPro" id="IPR055364">
    <property type="entry name" value="PTHB1_CtH_dom"/>
</dbReference>
<evidence type="ECO:0000313" key="5">
    <source>
        <dbReference type="EMBL" id="CRZ05356.1"/>
    </source>
</evidence>
<feature type="domain" description="PTHB1 C-terminal helix bundle" evidence="4">
    <location>
        <begin position="767"/>
        <end position="839"/>
    </location>
</feature>
<dbReference type="PANTHER" id="PTHR20991">
    <property type="entry name" value="PARATHYROID HORMONE-RESPONSIVE B1 GENE"/>
    <property type="match status" value="1"/>
</dbReference>
<evidence type="ECO:0000259" key="4">
    <source>
        <dbReference type="Pfam" id="PF23339"/>
    </source>
</evidence>
<feature type="domain" description="PTHB1 platform" evidence="2">
    <location>
        <begin position="545"/>
        <end position="640"/>
    </location>
</feature>
<protein>
    <recommendedName>
        <fullName evidence="6">PTHB1 N-terminal domain-containing protein</fullName>
    </recommendedName>
</protein>
<sequence length="865" mass="95453">MSLFQVREWWSTTADGMADDDLHFSRRALCVGNVDNQVPAQDKIIVGSFEGILRVYSPTQRENKIEDLIVEMNLGHPILQIECGRFLPNKMELGVCVLSPDSIKVYELIPVGGFGQSSKYYELVAQYEHKLASSAHSFVYGQFGGYEKDSICIQSMDGKLFFFEQDAVSFTSALPDVLLPGPLAYISRTDSFAFINSQMSCECYSYQMLGASVPGSARGQVLGSDRDASERYRPSIQRSWLVDLGQHAVDILVGRFAESTAPSQSDIVVIGERSLIVLKTQGTLSMQKLLTFNPSCSTTYQTSPNGEFGTRRNVIIGTHQKTLMVYRDSQMIWAARTKHVPISIAVSNFGAVPGMIVILFQNGELQISYLGTDPAPTSKTVQEGKEVDFANVAMEYRNLQKAIKNSMNSGTESVSDGFNVTVHVPGHVDGLKAASLGVAMTGNDVFLDAHATPICITAVVRIAYQQLDPIDNVIINVESVPGFITESNSFCIPDFAPRGNVTVSFPIRIFASKTVLPAVKTMKVDVLYTKEDGQPRVISSLIVLPFEMVAGLIPPIKNSKHFVTIDTNRPAPATLKELFSSMSENDVPNIFSVRYYGRGIDSTIILSKNAGRFRIQSSEFVGLHLLTSELIDKLYRYWNAPGEVQTQAMSESGPLQLSLDGALPFDDIGCIIEVHLKARQEIATRGKEMERLARQLRVIQKRLLARYKDATPSPLCNLDVLLRETLQALIANADVVRTRQIDVAQSGNELSSAMAFLCNLLTMTYGMNEENTSCLRSYFTHIIDDGVDQGWEERLEAAISYLLTSADRKTSMSMATELVLPSSDAKTLRKHMKSVCDRVAKGSLELHNQPAVKKVKSKSIRLAAQ</sequence>
<dbReference type="GO" id="GO:0060271">
    <property type="term" value="P:cilium assembly"/>
    <property type="evidence" value="ECO:0007669"/>
    <property type="project" value="TreeGrafter"/>
</dbReference>
<evidence type="ECO:0000259" key="1">
    <source>
        <dbReference type="Pfam" id="PF14727"/>
    </source>
</evidence>
<dbReference type="InterPro" id="IPR026511">
    <property type="entry name" value="PTHB1"/>
</dbReference>
<dbReference type="Pfam" id="PF14727">
    <property type="entry name" value="PHTB1_N"/>
    <property type="match status" value="1"/>
</dbReference>
<name>A0A0H5QUX3_9EUKA</name>
<accession>A0A0H5QUX3</accession>
<dbReference type="InterPro" id="IPR028073">
    <property type="entry name" value="PHTB1_N_dom"/>
</dbReference>
<feature type="domain" description="PTHB1 hairpin" evidence="3">
    <location>
        <begin position="663"/>
        <end position="763"/>
    </location>
</feature>
<dbReference type="AlphaFoldDB" id="A0A0H5QUX3"/>
<dbReference type="Pfam" id="PF23337">
    <property type="entry name" value="PTHB1_pf"/>
    <property type="match status" value="1"/>
</dbReference>
<dbReference type="PANTHER" id="PTHR20991:SF0">
    <property type="entry name" value="PROTEIN PTHB1"/>
    <property type="match status" value="1"/>
</dbReference>
<dbReference type="EMBL" id="HACM01004914">
    <property type="protein sequence ID" value="CRZ05356.1"/>
    <property type="molecule type" value="Transcribed_RNA"/>
</dbReference>
<dbReference type="InterPro" id="IPR055362">
    <property type="entry name" value="PTHB1_pf_dom"/>
</dbReference>
<evidence type="ECO:0000259" key="3">
    <source>
        <dbReference type="Pfam" id="PF23338"/>
    </source>
</evidence>
<dbReference type="Pfam" id="PF23338">
    <property type="entry name" value="PTHB1_hp"/>
    <property type="match status" value="1"/>
</dbReference>
<dbReference type="Pfam" id="PF23339">
    <property type="entry name" value="PTHB1_CtH"/>
    <property type="match status" value="1"/>
</dbReference>
<proteinExistence type="predicted"/>
<evidence type="ECO:0008006" key="6">
    <source>
        <dbReference type="Google" id="ProtNLM"/>
    </source>
</evidence>
<feature type="domain" description="PTHB1 N-terminal" evidence="1">
    <location>
        <begin position="1"/>
        <end position="374"/>
    </location>
</feature>
<dbReference type="GO" id="GO:0034464">
    <property type="term" value="C:BBSome"/>
    <property type="evidence" value="ECO:0007669"/>
    <property type="project" value="InterPro"/>
</dbReference>
<dbReference type="GO" id="GO:0016020">
    <property type="term" value="C:membrane"/>
    <property type="evidence" value="ECO:0007669"/>
    <property type="project" value="TreeGrafter"/>
</dbReference>
<organism evidence="5">
    <name type="scientific">Spongospora subterranea</name>
    <dbReference type="NCBI Taxonomy" id="70186"/>
    <lineage>
        <taxon>Eukaryota</taxon>
        <taxon>Sar</taxon>
        <taxon>Rhizaria</taxon>
        <taxon>Endomyxa</taxon>
        <taxon>Phytomyxea</taxon>
        <taxon>Plasmodiophorida</taxon>
        <taxon>Plasmodiophoridae</taxon>
        <taxon>Spongospora</taxon>
    </lineage>
</organism>
<reference evidence="5" key="1">
    <citation type="submission" date="2015-04" db="EMBL/GenBank/DDBJ databases">
        <title>The genome sequence of the plant pathogenic Rhizarian Plasmodiophora brassicae reveals insights in its biotrophic life cycle and the origin of chitin synthesis.</title>
        <authorList>
            <person name="Schwelm A."/>
            <person name="Fogelqvist J."/>
            <person name="Knaust A."/>
            <person name="Julke S."/>
            <person name="Lilja T."/>
            <person name="Dhandapani V."/>
            <person name="Bonilla-Rosso G."/>
            <person name="Karlsson M."/>
            <person name="Shevchenko A."/>
            <person name="Choi S.R."/>
            <person name="Kim H.G."/>
            <person name="Park J.Y."/>
            <person name="Lim Y.P."/>
            <person name="Ludwig-Muller J."/>
            <person name="Dixelius C."/>
        </authorList>
    </citation>
    <scope>NUCLEOTIDE SEQUENCE</scope>
    <source>
        <tissue evidence="5">Potato root galls</tissue>
    </source>
</reference>
<dbReference type="InterPro" id="IPR055363">
    <property type="entry name" value="PTHB1_hp_dom"/>
</dbReference>
<evidence type="ECO:0000259" key="2">
    <source>
        <dbReference type="Pfam" id="PF23337"/>
    </source>
</evidence>